<dbReference type="GO" id="GO:0061630">
    <property type="term" value="F:ubiquitin protein ligase activity"/>
    <property type="evidence" value="ECO:0007669"/>
    <property type="project" value="TreeGrafter"/>
</dbReference>
<dbReference type="GO" id="GO:0005634">
    <property type="term" value="C:nucleus"/>
    <property type="evidence" value="ECO:0007669"/>
    <property type="project" value="TreeGrafter"/>
</dbReference>
<keyword evidence="2 4" id="KW-0863">Zinc-finger</keyword>
<dbReference type="WBParaSite" id="MhA1_Contig88.frz3.gene10">
    <property type="protein sequence ID" value="MhA1_Contig88.frz3.gene10"/>
    <property type="gene ID" value="MhA1_Contig88.frz3.gene10"/>
</dbReference>
<evidence type="ECO:0000256" key="1">
    <source>
        <dbReference type="ARBA" id="ARBA00022723"/>
    </source>
</evidence>
<dbReference type="SMART" id="SM00184">
    <property type="entry name" value="RING"/>
    <property type="match status" value="1"/>
</dbReference>
<proteinExistence type="predicted"/>
<dbReference type="InterPro" id="IPR001841">
    <property type="entry name" value="Znf_RING"/>
</dbReference>
<evidence type="ECO:0000259" key="5">
    <source>
        <dbReference type="PROSITE" id="PS50089"/>
    </source>
</evidence>
<keyword evidence="3" id="KW-0862">Zinc</keyword>
<evidence type="ECO:0000313" key="6">
    <source>
        <dbReference type="Proteomes" id="UP000095281"/>
    </source>
</evidence>
<evidence type="ECO:0000256" key="2">
    <source>
        <dbReference type="ARBA" id="ARBA00022771"/>
    </source>
</evidence>
<keyword evidence="1" id="KW-0479">Metal-binding</keyword>
<protein>
    <submittedName>
        <fullName evidence="7">RING-type domain-containing protein</fullName>
    </submittedName>
</protein>
<feature type="domain" description="RING-type" evidence="5">
    <location>
        <begin position="48"/>
        <end position="90"/>
    </location>
</feature>
<dbReference type="InterPro" id="IPR051834">
    <property type="entry name" value="RING_finger_E3_ligase"/>
</dbReference>
<reference evidence="7" key="1">
    <citation type="submission" date="2016-11" db="UniProtKB">
        <authorList>
            <consortium name="WormBaseParasite"/>
        </authorList>
    </citation>
    <scope>IDENTIFICATION</scope>
</reference>
<dbReference type="InterPro" id="IPR013083">
    <property type="entry name" value="Znf_RING/FYVE/PHD"/>
</dbReference>
<dbReference type="PANTHER" id="PTHR45931:SF3">
    <property type="entry name" value="RING ZINC FINGER-CONTAINING PROTEIN"/>
    <property type="match status" value="1"/>
</dbReference>
<dbReference type="PANTHER" id="PTHR45931">
    <property type="entry name" value="SI:CH211-59O9.10"/>
    <property type="match status" value="1"/>
</dbReference>
<evidence type="ECO:0000256" key="3">
    <source>
        <dbReference type="ARBA" id="ARBA00022833"/>
    </source>
</evidence>
<dbReference type="PROSITE" id="PS50089">
    <property type="entry name" value="ZF_RING_2"/>
    <property type="match status" value="1"/>
</dbReference>
<evidence type="ECO:0000256" key="4">
    <source>
        <dbReference type="PROSITE-ProRule" id="PRU00175"/>
    </source>
</evidence>
<dbReference type="Pfam" id="PF13639">
    <property type="entry name" value="zf-RING_2"/>
    <property type="match status" value="1"/>
</dbReference>
<name>A0A1I8BZF0_MELHA</name>
<dbReference type="Proteomes" id="UP000095281">
    <property type="component" value="Unplaced"/>
</dbReference>
<accession>A0A1I8BZF0</accession>
<sequence length="134" mass="16199">MSNLYKRFNTYQFYFNDIPYFANYVEINQSFLDENKDKENNEENDFQCSICLNEYAIGDKVHITQCKHMFHIDCIRTWLKGTNKTCPICRIELNFNLKIETQQPAEYDDYYSERNQHLRNMLFVQNIGNGLMMF</sequence>
<dbReference type="AlphaFoldDB" id="A0A1I8BZF0"/>
<dbReference type="GO" id="GO:0008270">
    <property type="term" value="F:zinc ion binding"/>
    <property type="evidence" value="ECO:0007669"/>
    <property type="project" value="UniProtKB-KW"/>
</dbReference>
<keyword evidence="6" id="KW-1185">Reference proteome</keyword>
<dbReference type="CDD" id="cd16448">
    <property type="entry name" value="RING-H2"/>
    <property type="match status" value="1"/>
</dbReference>
<dbReference type="SUPFAM" id="SSF57850">
    <property type="entry name" value="RING/U-box"/>
    <property type="match status" value="1"/>
</dbReference>
<evidence type="ECO:0000313" key="7">
    <source>
        <dbReference type="WBParaSite" id="MhA1_Contig88.frz3.gene10"/>
    </source>
</evidence>
<dbReference type="Gene3D" id="3.30.40.10">
    <property type="entry name" value="Zinc/RING finger domain, C3HC4 (zinc finger)"/>
    <property type="match status" value="1"/>
</dbReference>
<organism evidence="6 7">
    <name type="scientific">Meloidogyne hapla</name>
    <name type="common">Root-knot nematode worm</name>
    <dbReference type="NCBI Taxonomy" id="6305"/>
    <lineage>
        <taxon>Eukaryota</taxon>
        <taxon>Metazoa</taxon>
        <taxon>Ecdysozoa</taxon>
        <taxon>Nematoda</taxon>
        <taxon>Chromadorea</taxon>
        <taxon>Rhabditida</taxon>
        <taxon>Tylenchina</taxon>
        <taxon>Tylenchomorpha</taxon>
        <taxon>Tylenchoidea</taxon>
        <taxon>Meloidogynidae</taxon>
        <taxon>Meloidogyninae</taxon>
        <taxon>Meloidogyne</taxon>
    </lineage>
</organism>
<dbReference type="GO" id="GO:0006511">
    <property type="term" value="P:ubiquitin-dependent protein catabolic process"/>
    <property type="evidence" value="ECO:0007669"/>
    <property type="project" value="TreeGrafter"/>
</dbReference>